<protein>
    <recommendedName>
        <fullName evidence="3">DUF3240 domain-containing protein</fullName>
    </recommendedName>
</protein>
<dbReference type="Pfam" id="PF11582">
    <property type="entry name" value="DUF3240"/>
    <property type="match status" value="1"/>
</dbReference>
<evidence type="ECO:0000313" key="1">
    <source>
        <dbReference type="EMBL" id="CEG09822.1"/>
    </source>
</evidence>
<dbReference type="RefSeq" id="WP_048757610.1">
    <property type="nucleotide sequence ID" value="NZ_CCAZ020000002.1"/>
</dbReference>
<dbReference type="Proteomes" id="UP000035762">
    <property type="component" value="Unassembled WGS sequence"/>
</dbReference>
<name>A0A090MU75_AFIFE</name>
<gene>
    <name evidence="1" type="ORF">BN961_03254</name>
</gene>
<dbReference type="OrthoDB" id="7619919at2"/>
<reference evidence="1 2" key="1">
    <citation type="journal article" date="2014" name="Genome Announc.">
        <title>Genome Sequence of Afipia felis Strain 76713, Isolated in Hospital Water Using an Amoeba Co-Culture Procedure.</title>
        <authorList>
            <person name="Benamar S."/>
            <person name="La Scola B."/>
            <person name="Croce O."/>
        </authorList>
    </citation>
    <scope>NUCLEOTIDE SEQUENCE [LARGE SCALE GENOMIC DNA]</scope>
    <source>
        <strain evidence="1 2">76713</strain>
    </source>
</reference>
<keyword evidence="2" id="KW-1185">Reference proteome</keyword>
<evidence type="ECO:0000313" key="2">
    <source>
        <dbReference type="Proteomes" id="UP000035762"/>
    </source>
</evidence>
<sequence length="107" mass="12040">MSVEFVCLTLIAGRSLRDELFDYLSEQRDLVSGFTASDAAGHGPDVRLQTPEERVKGHADELMVRTILQAQEAAQLLERLKAEFAGSRIVYWIMPVWDFGVTDVLNQ</sequence>
<comment type="caution">
    <text evidence="1">The sequence shown here is derived from an EMBL/GenBank/DDBJ whole genome shotgun (WGS) entry which is preliminary data.</text>
</comment>
<accession>A0A090MU75</accession>
<dbReference type="InterPro" id="IPR021634">
    <property type="entry name" value="DUF3240"/>
</dbReference>
<dbReference type="EMBL" id="CCAZ020000002">
    <property type="protein sequence ID" value="CEG09822.1"/>
    <property type="molecule type" value="Genomic_DNA"/>
</dbReference>
<dbReference type="STRING" id="1035.BN961_03254"/>
<evidence type="ECO:0008006" key="3">
    <source>
        <dbReference type="Google" id="ProtNLM"/>
    </source>
</evidence>
<dbReference type="InterPro" id="IPR015867">
    <property type="entry name" value="N-reg_PII/ATP_PRibTrfase_C"/>
</dbReference>
<dbReference type="Gene3D" id="3.30.70.120">
    <property type="match status" value="1"/>
</dbReference>
<dbReference type="AlphaFoldDB" id="A0A090MU75"/>
<organism evidence="1 2">
    <name type="scientific">Afipia felis</name>
    <name type="common">Cat scratch disease bacillus</name>
    <dbReference type="NCBI Taxonomy" id="1035"/>
    <lineage>
        <taxon>Bacteria</taxon>
        <taxon>Pseudomonadati</taxon>
        <taxon>Pseudomonadota</taxon>
        <taxon>Alphaproteobacteria</taxon>
        <taxon>Hyphomicrobiales</taxon>
        <taxon>Nitrobacteraceae</taxon>
        <taxon>Afipia</taxon>
    </lineage>
</organism>
<proteinExistence type="predicted"/>